<gene>
    <name evidence="1" type="ORF">SAMN05216245_12121</name>
</gene>
<proteinExistence type="predicted"/>
<name>A0A1I2DM54_9FIRM</name>
<dbReference type="AlphaFoldDB" id="A0A1I2DM54"/>
<reference evidence="1 2" key="1">
    <citation type="submission" date="2016-10" db="EMBL/GenBank/DDBJ databases">
        <authorList>
            <person name="de Groot N.N."/>
        </authorList>
    </citation>
    <scope>NUCLEOTIDE SEQUENCE [LARGE SCALE GENOMIC DNA]</scope>
    <source>
        <strain evidence="1 2">DSM 9236</strain>
    </source>
</reference>
<keyword evidence="2" id="KW-1185">Reference proteome</keyword>
<protein>
    <submittedName>
        <fullName evidence="1">Predicted nuclease of the RNAse H fold, HicB family</fullName>
    </submittedName>
</protein>
<dbReference type="EMBL" id="FONL01000021">
    <property type="protein sequence ID" value="SFE81343.1"/>
    <property type="molecule type" value="Genomic_DNA"/>
</dbReference>
<evidence type="ECO:0000313" key="1">
    <source>
        <dbReference type="EMBL" id="SFE81343.1"/>
    </source>
</evidence>
<dbReference type="RefSeq" id="WP_093914175.1">
    <property type="nucleotide sequence ID" value="NZ_FONL01000021.1"/>
</dbReference>
<dbReference type="OrthoDB" id="5297106at2"/>
<sequence>MKNTMEYKGYVGSIEFSEEDGVFFGKVQGIRSLISYEGTNASELITDFHGAVDDYLDLCEKEGQVPESAYKGSLNVRLGSELHKRAAVYAISQQQSLNSFIEEAVRDKLTAVNA</sequence>
<dbReference type="SUPFAM" id="SSF143100">
    <property type="entry name" value="TTHA1013/TTHA0281-like"/>
    <property type="match status" value="1"/>
</dbReference>
<dbReference type="InterPro" id="IPR010985">
    <property type="entry name" value="Ribbon_hlx_hlx"/>
</dbReference>
<dbReference type="GO" id="GO:0006355">
    <property type="term" value="P:regulation of DNA-templated transcription"/>
    <property type="evidence" value="ECO:0007669"/>
    <property type="project" value="InterPro"/>
</dbReference>
<dbReference type="InterPro" id="IPR008651">
    <property type="entry name" value="Uncharacterised_HicB"/>
</dbReference>
<dbReference type="InterPro" id="IPR035069">
    <property type="entry name" value="TTHA1013/TTHA0281-like"/>
</dbReference>
<accession>A0A1I2DM54</accession>
<evidence type="ECO:0000313" key="2">
    <source>
        <dbReference type="Proteomes" id="UP000198896"/>
    </source>
</evidence>
<dbReference type="SUPFAM" id="SSF47598">
    <property type="entry name" value="Ribbon-helix-helix"/>
    <property type="match status" value="1"/>
</dbReference>
<dbReference type="Proteomes" id="UP000198896">
    <property type="component" value="Unassembled WGS sequence"/>
</dbReference>
<dbReference type="Pfam" id="PF05534">
    <property type="entry name" value="HicB"/>
    <property type="match status" value="1"/>
</dbReference>
<organism evidence="1 2">
    <name type="scientific">Succiniclasticum ruminis DSM 9236</name>
    <dbReference type="NCBI Taxonomy" id="1123323"/>
    <lineage>
        <taxon>Bacteria</taxon>
        <taxon>Bacillati</taxon>
        <taxon>Bacillota</taxon>
        <taxon>Negativicutes</taxon>
        <taxon>Acidaminococcales</taxon>
        <taxon>Acidaminococcaceae</taxon>
        <taxon>Succiniclasticum</taxon>
    </lineage>
</organism>